<protein>
    <submittedName>
        <fullName evidence="5">Acyl-CoA hydrolase</fullName>
    </submittedName>
</protein>
<name>A0A840UR65_9FIRM</name>
<sequence length="158" mass="17848">MQEKELIISEIMMPNQANVEGNIHGGEIMKIMDSCAYAVTRRYARTNVVTARVDELQFHQPIKVGDLVICSAKIAFAGKTSMEVYVDVQVEDLRSHMPPIPALSAYFTMVALDRNSKPAHIPPLEINNEEEQVEFAAGKARYEAYKNKRHNEVKNTNK</sequence>
<reference evidence="5 6" key="1">
    <citation type="submission" date="2020-08" db="EMBL/GenBank/DDBJ databases">
        <title>Genomic Encyclopedia of Type Strains, Phase IV (KMG-IV): sequencing the most valuable type-strain genomes for metagenomic binning, comparative biology and taxonomic classification.</title>
        <authorList>
            <person name="Goeker M."/>
        </authorList>
    </citation>
    <scope>NUCLEOTIDE SEQUENCE [LARGE SCALE GENOMIC DNA]</scope>
    <source>
        <strain evidence="5 6">DSM 24661</strain>
    </source>
</reference>
<dbReference type="GO" id="GO:0006637">
    <property type="term" value="P:acyl-CoA metabolic process"/>
    <property type="evidence" value="ECO:0007669"/>
    <property type="project" value="TreeGrafter"/>
</dbReference>
<evidence type="ECO:0000313" key="6">
    <source>
        <dbReference type="Proteomes" id="UP000559117"/>
    </source>
</evidence>
<keyword evidence="6" id="KW-1185">Reference proteome</keyword>
<dbReference type="AlphaFoldDB" id="A0A840UR65"/>
<accession>A0A840UR65</accession>
<dbReference type="Gene3D" id="3.10.129.10">
    <property type="entry name" value="Hotdog Thioesterase"/>
    <property type="match status" value="1"/>
</dbReference>
<proteinExistence type="inferred from homology"/>
<dbReference type="Proteomes" id="UP000559117">
    <property type="component" value="Unassembled WGS sequence"/>
</dbReference>
<dbReference type="InterPro" id="IPR006683">
    <property type="entry name" value="Thioestr_dom"/>
</dbReference>
<dbReference type="GO" id="GO:0052816">
    <property type="term" value="F:long-chain fatty acyl-CoA hydrolase activity"/>
    <property type="evidence" value="ECO:0007669"/>
    <property type="project" value="TreeGrafter"/>
</dbReference>
<dbReference type="GO" id="GO:0005737">
    <property type="term" value="C:cytoplasm"/>
    <property type="evidence" value="ECO:0007669"/>
    <property type="project" value="TreeGrafter"/>
</dbReference>
<keyword evidence="2 3" id="KW-0378">Hydrolase</keyword>
<feature type="domain" description="HotDog ACOT-type" evidence="4">
    <location>
        <begin position="2"/>
        <end position="115"/>
    </location>
</feature>
<evidence type="ECO:0000256" key="2">
    <source>
        <dbReference type="ARBA" id="ARBA00022801"/>
    </source>
</evidence>
<comment type="similarity">
    <text evidence="1">Belongs to the acyl coenzyme A hydrolase family.</text>
</comment>
<dbReference type="EMBL" id="JACHFH010000003">
    <property type="protein sequence ID" value="MBB5335324.1"/>
    <property type="molecule type" value="Genomic_DNA"/>
</dbReference>
<dbReference type="SUPFAM" id="SSF54637">
    <property type="entry name" value="Thioesterase/thiol ester dehydrase-isomerase"/>
    <property type="match status" value="1"/>
</dbReference>
<dbReference type="RefSeq" id="WP_231038134.1">
    <property type="nucleotide sequence ID" value="NZ_JACHFH010000003.1"/>
</dbReference>
<dbReference type="InterPro" id="IPR033120">
    <property type="entry name" value="HOTDOG_ACOT"/>
</dbReference>
<dbReference type="PROSITE" id="PS51770">
    <property type="entry name" value="HOTDOG_ACOT"/>
    <property type="match status" value="1"/>
</dbReference>
<dbReference type="PANTHER" id="PTHR11049">
    <property type="entry name" value="ACYL COENZYME A THIOESTER HYDROLASE"/>
    <property type="match status" value="1"/>
</dbReference>
<evidence type="ECO:0000256" key="1">
    <source>
        <dbReference type="ARBA" id="ARBA00010458"/>
    </source>
</evidence>
<evidence type="ECO:0000256" key="3">
    <source>
        <dbReference type="PROSITE-ProRule" id="PRU01106"/>
    </source>
</evidence>
<dbReference type="InterPro" id="IPR040170">
    <property type="entry name" value="Cytosol_ACT"/>
</dbReference>
<gene>
    <name evidence="5" type="ORF">HNR32_000444</name>
</gene>
<comment type="caution">
    <text evidence="5">The sequence shown here is derived from an EMBL/GenBank/DDBJ whole genome shotgun (WGS) entry which is preliminary data.</text>
</comment>
<organism evidence="5 6">
    <name type="scientific">Pectinatus brassicae</name>
    <dbReference type="NCBI Taxonomy" id="862415"/>
    <lineage>
        <taxon>Bacteria</taxon>
        <taxon>Bacillati</taxon>
        <taxon>Bacillota</taxon>
        <taxon>Negativicutes</taxon>
        <taxon>Selenomonadales</taxon>
        <taxon>Selenomonadaceae</taxon>
        <taxon>Pectinatus</taxon>
    </lineage>
</organism>
<evidence type="ECO:0000259" key="4">
    <source>
        <dbReference type="PROSITE" id="PS51770"/>
    </source>
</evidence>
<dbReference type="InterPro" id="IPR029069">
    <property type="entry name" value="HotDog_dom_sf"/>
</dbReference>
<dbReference type="CDD" id="cd03442">
    <property type="entry name" value="BFIT_BACH"/>
    <property type="match status" value="1"/>
</dbReference>
<dbReference type="Pfam" id="PF03061">
    <property type="entry name" value="4HBT"/>
    <property type="match status" value="1"/>
</dbReference>
<evidence type="ECO:0000313" key="5">
    <source>
        <dbReference type="EMBL" id="MBB5335324.1"/>
    </source>
</evidence>